<reference evidence="3 4" key="1">
    <citation type="journal article" date="2014" name="Genome Announc.">
        <title>Draft Genome Sequence of Lysobacter capsici AZ78, a Bacterium Antagonistic to Plant-Pathogenic Oomycetes.</title>
        <authorList>
            <person name="Puopolo G."/>
            <person name="Sonego P."/>
            <person name="Engelen K."/>
            <person name="Pertot I."/>
        </authorList>
    </citation>
    <scope>NUCLEOTIDE SEQUENCE [LARGE SCALE GENOMIC DNA]</scope>
    <source>
        <strain evidence="3 4">AZ78</strain>
    </source>
</reference>
<name>A0A120AFL0_9GAMM</name>
<dbReference type="EMBL" id="JAJA02000001">
    <property type="protein sequence ID" value="KWS03187.1"/>
    <property type="molecule type" value="Genomic_DNA"/>
</dbReference>
<dbReference type="AlphaFoldDB" id="A0A120AFL0"/>
<protein>
    <submittedName>
        <fullName evidence="3">Uncharacterized protein</fullName>
    </submittedName>
</protein>
<sequence>MLLQLFAPALIVAVSGPIAGTVLLQMGDTPAAAGFAPIAHGLRLGGAGAGLVMATYSLWRLWRWERGLEPQCPCGGLLSRPSTGRRGRSDRTRHCLGCRRPQPDQQPDH</sequence>
<keyword evidence="2" id="KW-0812">Transmembrane</keyword>
<evidence type="ECO:0000256" key="2">
    <source>
        <dbReference type="SAM" id="Phobius"/>
    </source>
</evidence>
<keyword evidence="4" id="KW-1185">Reference proteome</keyword>
<dbReference type="Proteomes" id="UP000023435">
    <property type="component" value="Unassembled WGS sequence"/>
</dbReference>
<proteinExistence type="predicted"/>
<comment type="caution">
    <text evidence="3">The sequence shown here is derived from an EMBL/GenBank/DDBJ whole genome shotgun (WGS) entry which is preliminary data.</text>
</comment>
<keyword evidence="2" id="KW-0472">Membrane</keyword>
<keyword evidence="2" id="KW-1133">Transmembrane helix</keyword>
<gene>
    <name evidence="3" type="ORF">AZ78_0733</name>
</gene>
<evidence type="ECO:0000256" key="1">
    <source>
        <dbReference type="SAM" id="MobiDB-lite"/>
    </source>
</evidence>
<feature type="region of interest" description="Disordered" evidence="1">
    <location>
        <begin position="79"/>
        <end position="109"/>
    </location>
</feature>
<accession>A0A120AFL0</accession>
<organism evidence="3 4">
    <name type="scientific">Lysobacter capsici AZ78</name>
    <dbReference type="NCBI Taxonomy" id="1444315"/>
    <lineage>
        <taxon>Bacteria</taxon>
        <taxon>Pseudomonadati</taxon>
        <taxon>Pseudomonadota</taxon>
        <taxon>Gammaproteobacteria</taxon>
        <taxon>Lysobacterales</taxon>
        <taxon>Lysobacteraceae</taxon>
        <taxon>Lysobacter</taxon>
    </lineage>
</organism>
<evidence type="ECO:0000313" key="4">
    <source>
        <dbReference type="Proteomes" id="UP000023435"/>
    </source>
</evidence>
<evidence type="ECO:0000313" key="3">
    <source>
        <dbReference type="EMBL" id="KWS03187.1"/>
    </source>
</evidence>
<feature type="transmembrane region" description="Helical" evidence="2">
    <location>
        <begin position="44"/>
        <end position="62"/>
    </location>
</feature>